<organism evidence="1">
    <name type="scientific">Siphoviridae sp. ctqpo8</name>
    <dbReference type="NCBI Taxonomy" id="2826469"/>
    <lineage>
        <taxon>Viruses</taxon>
        <taxon>Duplodnaviria</taxon>
        <taxon>Heunggongvirae</taxon>
        <taxon>Uroviricota</taxon>
        <taxon>Caudoviricetes</taxon>
    </lineage>
</organism>
<proteinExistence type="predicted"/>
<protein>
    <submittedName>
        <fullName evidence="1">Uncharacterized protein</fullName>
    </submittedName>
</protein>
<evidence type="ECO:0000313" key="1">
    <source>
        <dbReference type="EMBL" id="DAD76532.1"/>
    </source>
</evidence>
<sequence>MFCNSQFEGICRLKLNNKASNPICKKQSLFSSRLSLV</sequence>
<accession>A0A8S5M2S0</accession>
<name>A0A8S5M2S0_9CAUD</name>
<dbReference type="EMBL" id="BK014804">
    <property type="protein sequence ID" value="DAD76532.1"/>
    <property type="molecule type" value="Genomic_DNA"/>
</dbReference>
<reference evidence="1" key="1">
    <citation type="journal article" date="2021" name="Proc. Natl. Acad. Sci. U.S.A.">
        <title>A Catalog of Tens of Thousands of Viruses from Human Metagenomes Reveals Hidden Associations with Chronic Diseases.</title>
        <authorList>
            <person name="Tisza M.J."/>
            <person name="Buck C.B."/>
        </authorList>
    </citation>
    <scope>NUCLEOTIDE SEQUENCE</scope>
    <source>
        <strain evidence="1">Ctqpo8</strain>
    </source>
</reference>